<feature type="region of interest" description="Disordered" evidence="1">
    <location>
        <begin position="290"/>
        <end position="398"/>
    </location>
</feature>
<evidence type="ECO:0000259" key="2">
    <source>
        <dbReference type="Pfam" id="PF06722"/>
    </source>
</evidence>
<feature type="region of interest" description="Disordered" evidence="1">
    <location>
        <begin position="667"/>
        <end position="687"/>
    </location>
</feature>
<feature type="compositionally biased region" description="Basic and acidic residues" evidence="1">
    <location>
        <begin position="1155"/>
        <end position="1164"/>
    </location>
</feature>
<dbReference type="Proteomes" id="UP000265515">
    <property type="component" value="Unassembled WGS sequence"/>
</dbReference>
<dbReference type="STRING" id="69332.A0A388LGY2"/>
<feature type="compositionally biased region" description="Acidic residues" evidence="1">
    <location>
        <begin position="1092"/>
        <end position="1101"/>
    </location>
</feature>
<feature type="compositionally biased region" description="Basic and acidic residues" evidence="1">
    <location>
        <begin position="1067"/>
        <end position="1088"/>
    </location>
</feature>
<dbReference type="PANTHER" id="PTHR48050:SF11">
    <property type="entry name" value="GLYCOSYLTRANSFERASE"/>
    <property type="match status" value="1"/>
</dbReference>
<dbReference type="InterPro" id="IPR050426">
    <property type="entry name" value="Glycosyltransferase_28"/>
</dbReference>
<sequence length="1164" mass="128444">MSTSTTVLFLAFGTRGDVQPIAVLANALASAEPGWNIGFVTHKAHEGFLKARLESDPHPVRFFSVSTPPVLLRAGACQQPLAGCSFESRVTSPSDDTFQKAWKSSVDVNDSRMQAETRIKRKRQIVDRNADTHTLAEGSTQPRGGMAGEKKQNEGWPEDSQGVEDGAEEGELERRMRLEKELEHKHRRECLEAAQSAVALFGEDNSLLFVINMFALEGWHIAEKFRAPCIAASPYLIPYSAPASFERQFRKYHPHLYRRLKNAARGEQHVTMGRTCATCHTCMKMDAMAHGRRKDGRRREAEEEHGVPQKEEGEEERGGRQDGWTNEDNMAGGGYKMVGRRRWQEKRTAKGRSRGGGRMKRTRWMDGGDGRRREKRRSTAEGMRRGGGRRGGQDGWAEEENMVGGGFRVVIRRLDLISLFLQKDHSSVITDNRSVADSSDAPQAWVFPFLEALAPGGLYVPQFGRCRPVRPWSGAALIAKKGTYHFETKAGVWKHEMQALGLSAVPFTDAVTGRPVVMWPRSPMLLYGFSELVVECPGYWPVGTKVCGFWFPRGDREVISNGYAVAGEGGREVAERNANGDGGELPKSLSEFLGAAEAVDPHNTGHGEITQKPIYFGFGSIGSMGLLSNPGALLNLLVTTLEIMDRRGVLLTGGHRPLDQAVSQLRAQESTSLSTDRNDLRSKTGTKMGSVVGCGEHTHDASADWQREDECEFSRQREHRTCAATLDAVCNDEINNDVGDACLIGSGRLLCLSGSLSHRVLLPHFDAVVHHGGSGTTAAALRAGVPQVICPFLFDQFYWAERMFWIGVASEPLAPTDVMIDGIGMDKGTNEAQDMAERSARLVAALRQACTDTVRQTSVQLAHTINKEDGVSCAVGHITDFVHEMAKARAICQDRHCSQEVKTAGWCDQRDFPNTVLLEDTSTHGSQLSDHTQSWKAQVALVELPNGMKSTACILVVTYCSGRADLCCARSAEKSLAMALHGYRPGYWYHQARWKPLSGEGPWITVMLNYDGGDELRLKINVEGAKEVEMRTNSRLQDAITEARDRAERRCRRDGVTAIMQVTVSYHETETSMDTADREQAHLDRDSGGESEMSEAGDWETDLQSWNRPDQVRKNHPLARPVEGGPEASSRQRSPRGRGTGKEGGKGRPGLCNGKLRDSRGTQS</sequence>
<dbReference type="InterPro" id="IPR010610">
    <property type="entry name" value="EryCIII-like_C"/>
</dbReference>
<feature type="compositionally biased region" description="Basic and acidic residues" evidence="1">
    <location>
        <begin position="363"/>
        <end position="384"/>
    </location>
</feature>
<comment type="caution">
    <text evidence="3">The sequence shown here is derived from an EMBL/GenBank/DDBJ whole genome shotgun (WGS) entry which is preliminary data.</text>
</comment>
<accession>A0A388LGY2</accession>
<dbReference type="SUPFAM" id="SSF53756">
    <property type="entry name" value="UDP-Glycosyltransferase/glycogen phosphorylase"/>
    <property type="match status" value="2"/>
</dbReference>
<feature type="region of interest" description="Disordered" evidence="1">
    <location>
        <begin position="117"/>
        <end position="172"/>
    </location>
</feature>
<feature type="domain" description="Erythromycin biosynthesis protein CIII-like C-terminal" evidence="2">
    <location>
        <begin position="759"/>
        <end position="808"/>
    </location>
</feature>
<reference evidence="3 4" key="1">
    <citation type="journal article" date="2018" name="Cell">
        <title>The Chara Genome: Secondary Complexity and Implications for Plant Terrestrialization.</title>
        <authorList>
            <person name="Nishiyama T."/>
            <person name="Sakayama H."/>
            <person name="Vries J.D."/>
            <person name="Buschmann H."/>
            <person name="Saint-Marcoux D."/>
            <person name="Ullrich K.K."/>
            <person name="Haas F.B."/>
            <person name="Vanderstraeten L."/>
            <person name="Becker D."/>
            <person name="Lang D."/>
            <person name="Vosolsobe S."/>
            <person name="Rombauts S."/>
            <person name="Wilhelmsson P.K.I."/>
            <person name="Janitza P."/>
            <person name="Kern R."/>
            <person name="Heyl A."/>
            <person name="Rumpler F."/>
            <person name="Villalobos L.I.A.C."/>
            <person name="Clay J.M."/>
            <person name="Skokan R."/>
            <person name="Toyoda A."/>
            <person name="Suzuki Y."/>
            <person name="Kagoshima H."/>
            <person name="Schijlen E."/>
            <person name="Tajeshwar N."/>
            <person name="Catarino B."/>
            <person name="Hetherington A.J."/>
            <person name="Saltykova A."/>
            <person name="Bonnot C."/>
            <person name="Breuninger H."/>
            <person name="Symeonidi A."/>
            <person name="Radhakrishnan G.V."/>
            <person name="Van Nieuwerburgh F."/>
            <person name="Deforce D."/>
            <person name="Chang C."/>
            <person name="Karol K.G."/>
            <person name="Hedrich R."/>
            <person name="Ulvskov P."/>
            <person name="Glockner G."/>
            <person name="Delwiche C.F."/>
            <person name="Petrasek J."/>
            <person name="Van de Peer Y."/>
            <person name="Friml J."/>
            <person name="Beilby M."/>
            <person name="Dolan L."/>
            <person name="Kohara Y."/>
            <person name="Sugano S."/>
            <person name="Fujiyama A."/>
            <person name="Delaux P.-M."/>
            <person name="Quint M."/>
            <person name="TheiBen G."/>
            <person name="Hagemann M."/>
            <person name="Harholt J."/>
            <person name="Dunand C."/>
            <person name="Zachgo S."/>
            <person name="Langdale J."/>
            <person name="Maumus F."/>
            <person name="Straeten D.V.D."/>
            <person name="Gould S.B."/>
            <person name="Rensing S.A."/>
        </authorList>
    </citation>
    <scope>NUCLEOTIDE SEQUENCE [LARGE SCALE GENOMIC DNA]</scope>
    <source>
        <strain evidence="3 4">S276</strain>
    </source>
</reference>
<dbReference type="Gene3D" id="3.40.50.2000">
    <property type="entry name" value="Glycogen Phosphorylase B"/>
    <property type="match status" value="2"/>
</dbReference>
<evidence type="ECO:0000256" key="1">
    <source>
        <dbReference type="SAM" id="MobiDB-lite"/>
    </source>
</evidence>
<feature type="compositionally biased region" description="Acidic residues" evidence="1">
    <location>
        <begin position="161"/>
        <end position="171"/>
    </location>
</feature>
<dbReference type="GO" id="GO:0016757">
    <property type="term" value="F:glycosyltransferase activity"/>
    <property type="evidence" value="ECO:0007669"/>
    <property type="project" value="UniProtKB-ARBA"/>
</dbReference>
<feature type="compositionally biased region" description="Basic and acidic residues" evidence="1">
    <location>
        <begin position="297"/>
        <end position="320"/>
    </location>
</feature>
<protein>
    <recommendedName>
        <fullName evidence="2">Erythromycin biosynthesis protein CIII-like C-terminal domain-containing protein</fullName>
    </recommendedName>
</protein>
<evidence type="ECO:0000313" key="3">
    <source>
        <dbReference type="EMBL" id="GBG81511.1"/>
    </source>
</evidence>
<evidence type="ECO:0000313" key="4">
    <source>
        <dbReference type="Proteomes" id="UP000265515"/>
    </source>
</evidence>
<organism evidence="3 4">
    <name type="scientific">Chara braunii</name>
    <name type="common">Braun's stonewort</name>
    <dbReference type="NCBI Taxonomy" id="69332"/>
    <lineage>
        <taxon>Eukaryota</taxon>
        <taxon>Viridiplantae</taxon>
        <taxon>Streptophyta</taxon>
        <taxon>Charophyceae</taxon>
        <taxon>Charales</taxon>
        <taxon>Characeae</taxon>
        <taxon>Chara</taxon>
    </lineage>
</organism>
<proteinExistence type="predicted"/>
<dbReference type="OrthoDB" id="5835829at2759"/>
<feature type="region of interest" description="Disordered" evidence="1">
    <location>
        <begin position="1067"/>
        <end position="1164"/>
    </location>
</feature>
<dbReference type="OMA" id="HTINKED"/>
<dbReference type="PANTHER" id="PTHR48050">
    <property type="entry name" value="STEROL 3-BETA-GLUCOSYLTRANSFERASE"/>
    <property type="match status" value="1"/>
</dbReference>
<feature type="compositionally biased region" description="Basic and acidic residues" evidence="1">
    <location>
        <begin position="117"/>
        <end position="131"/>
    </location>
</feature>
<dbReference type="Pfam" id="PF06722">
    <property type="entry name" value="EryCIII-like_C"/>
    <property type="match status" value="1"/>
</dbReference>
<dbReference type="AlphaFoldDB" id="A0A388LGY2"/>
<gene>
    <name evidence="3" type="ORF">CBR_g32500</name>
</gene>
<keyword evidence="4" id="KW-1185">Reference proteome</keyword>
<dbReference type="EMBL" id="BFEA01000377">
    <property type="protein sequence ID" value="GBG81511.1"/>
    <property type="molecule type" value="Genomic_DNA"/>
</dbReference>
<feature type="compositionally biased region" description="Basic residues" evidence="1">
    <location>
        <begin position="338"/>
        <end position="362"/>
    </location>
</feature>
<name>A0A388LGY2_CHABU</name>
<dbReference type="Gramene" id="GBG81511">
    <property type="protein sequence ID" value="GBG81511"/>
    <property type="gene ID" value="CBR_g32500"/>
</dbReference>